<gene>
    <name evidence="9" type="primary">dia</name>
    <name evidence="9" type="ORF">Bhyg_05318</name>
</gene>
<name>A0A9Q0SAL3_9DIPT</name>
<dbReference type="InterPro" id="IPR010473">
    <property type="entry name" value="GTPase-bd"/>
</dbReference>
<evidence type="ECO:0000256" key="5">
    <source>
        <dbReference type="SAM" id="Coils"/>
    </source>
</evidence>
<dbReference type="EMBL" id="WJQU01000001">
    <property type="protein sequence ID" value="KAJ6650075.1"/>
    <property type="molecule type" value="Genomic_DNA"/>
</dbReference>
<accession>A0A9Q0SAL3</accession>
<keyword evidence="4 5" id="KW-0175">Coiled coil</keyword>
<comment type="caution">
    <text evidence="9">The sequence shown here is derived from an EMBL/GenBank/DDBJ whole genome shotgun (WGS) entry which is preliminary data.</text>
</comment>
<dbReference type="OrthoDB" id="1104827at2759"/>
<dbReference type="InterPro" id="IPR051412">
    <property type="entry name" value="Formin_Homology_Diaphanous_sf"/>
</dbReference>
<dbReference type="PROSITE" id="PS51232">
    <property type="entry name" value="GBD_FH3"/>
    <property type="match status" value="1"/>
</dbReference>
<dbReference type="InterPro" id="IPR014767">
    <property type="entry name" value="DAD_dom"/>
</dbReference>
<dbReference type="SUPFAM" id="SSF48371">
    <property type="entry name" value="ARM repeat"/>
    <property type="match status" value="1"/>
</dbReference>
<dbReference type="SMART" id="SM00498">
    <property type="entry name" value="FH2"/>
    <property type="match status" value="1"/>
</dbReference>
<dbReference type="Pfam" id="PF06367">
    <property type="entry name" value="Drf_FH3"/>
    <property type="match status" value="1"/>
</dbReference>
<protein>
    <submittedName>
        <fullName evidence="9">Protein diaphanous</fullName>
    </submittedName>
</protein>
<dbReference type="GO" id="GO:0003779">
    <property type="term" value="F:actin binding"/>
    <property type="evidence" value="ECO:0007669"/>
    <property type="project" value="InterPro"/>
</dbReference>
<feature type="coiled-coil region" evidence="5">
    <location>
        <begin position="987"/>
        <end position="1014"/>
    </location>
</feature>
<dbReference type="InterPro" id="IPR042201">
    <property type="entry name" value="FH2_Formin_sf"/>
</dbReference>
<dbReference type="Gene3D" id="1.25.10.10">
    <property type="entry name" value="Leucine-rich Repeat Variant"/>
    <property type="match status" value="1"/>
</dbReference>
<dbReference type="PANTHER" id="PTHR45691">
    <property type="entry name" value="PROTEIN DIAPHANOUS"/>
    <property type="match status" value="1"/>
</dbReference>
<dbReference type="InterPro" id="IPR010472">
    <property type="entry name" value="FH3_dom"/>
</dbReference>
<dbReference type="SMART" id="SM01139">
    <property type="entry name" value="Drf_FH3"/>
    <property type="match status" value="1"/>
</dbReference>
<comment type="similarity">
    <text evidence="2">Belongs to the formin homology family. Diaphanous subfamily.</text>
</comment>
<dbReference type="GO" id="GO:0005737">
    <property type="term" value="C:cytoplasm"/>
    <property type="evidence" value="ECO:0007669"/>
    <property type="project" value="UniProtKB-SubCell"/>
</dbReference>
<dbReference type="InterPro" id="IPR015425">
    <property type="entry name" value="FH2_Formin"/>
</dbReference>
<dbReference type="Gene3D" id="1.20.58.630">
    <property type="match status" value="1"/>
</dbReference>
<reference evidence="9" key="1">
    <citation type="submission" date="2022-07" db="EMBL/GenBank/DDBJ databases">
        <authorList>
            <person name="Trinca V."/>
            <person name="Uliana J.V.C."/>
            <person name="Torres T.T."/>
            <person name="Ward R.J."/>
            <person name="Monesi N."/>
        </authorList>
    </citation>
    <scope>NUCLEOTIDE SEQUENCE</scope>
    <source>
        <strain evidence="9">HSMRA1968</strain>
        <tissue evidence="9">Whole embryos</tissue>
    </source>
</reference>
<proteinExistence type="inferred from homology"/>
<evidence type="ECO:0000256" key="4">
    <source>
        <dbReference type="ARBA" id="ARBA00023054"/>
    </source>
</evidence>
<evidence type="ECO:0000256" key="3">
    <source>
        <dbReference type="ARBA" id="ARBA00022490"/>
    </source>
</evidence>
<dbReference type="Proteomes" id="UP001151699">
    <property type="component" value="Chromosome A"/>
</dbReference>
<keyword evidence="3" id="KW-0963">Cytoplasm</keyword>
<evidence type="ECO:0000313" key="9">
    <source>
        <dbReference type="EMBL" id="KAJ6650075.1"/>
    </source>
</evidence>
<dbReference type="GO" id="GO:0005884">
    <property type="term" value="C:actin filament"/>
    <property type="evidence" value="ECO:0007669"/>
    <property type="project" value="TreeGrafter"/>
</dbReference>
<dbReference type="SUPFAM" id="SSF101447">
    <property type="entry name" value="Formin homology 2 domain (FH2 domain)"/>
    <property type="match status" value="1"/>
</dbReference>
<organism evidence="9 10">
    <name type="scientific">Pseudolycoriella hygida</name>
    <dbReference type="NCBI Taxonomy" id="35572"/>
    <lineage>
        <taxon>Eukaryota</taxon>
        <taxon>Metazoa</taxon>
        <taxon>Ecdysozoa</taxon>
        <taxon>Arthropoda</taxon>
        <taxon>Hexapoda</taxon>
        <taxon>Insecta</taxon>
        <taxon>Pterygota</taxon>
        <taxon>Neoptera</taxon>
        <taxon>Endopterygota</taxon>
        <taxon>Diptera</taxon>
        <taxon>Nematocera</taxon>
        <taxon>Sciaroidea</taxon>
        <taxon>Sciaridae</taxon>
        <taxon>Pseudolycoriella</taxon>
    </lineage>
</organism>
<dbReference type="InterPro" id="IPR010465">
    <property type="entry name" value="Drf_DAD"/>
</dbReference>
<dbReference type="InterPro" id="IPR011989">
    <property type="entry name" value="ARM-like"/>
</dbReference>
<dbReference type="InterPro" id="IPR044933">
    <property type="entry name" value="DIA_GBD_sf"/>
</dbReference>
<dbReference type="GO" id="GO:0031267">
    <property type="term" value="F:small GTPase binding"/>
    <property type="evidence" value="ECO:0007669"/>
    <property type="project" value="InterPro"/>
</dbReference>
<feature type="coiled-coil region" evidence="5">
    <location>
        <begin position="449"/>
        <end position="490"/>
    </location>
</feature>
<evidence type="ECO:0000256" key="1">
    <source>
        <dbReference type="ARBA" id="ARBA00004496"/>
    </source>
</evidence>
<feature type="domain" description="DAD" evidence="6">
    <location>
        <begin position="1022"/>
        <end position="1053"/>
    </location>
</feature>
<dbReference type="Pfam" id="PF06371">
    <property type="entry name" value="Drf_GBD"/>
    <property type="match status" value="1"/>
</dbReference>
<feature type="domain" description="GBD/FH3" evidence="7">
    <location>
        <begin position="53"/>
        <end position="425"/>
    </location>
</feature>
<evidence type="ECO:0000259" key="8">
    <source>
        <dbReference type="PROSITE" id="PS51444"/>
    </source>
</evidence>
<dbReference type="PROSITE" id="PS51231">
    <property type="entry name" value="DAD"/>
    <property type="match status" value="1"/>
</dbReference>
<dbReference type="AlphaFoldDB" id="A0A9Q0SAL3"/>
<evidence type="ECO:0000259" key="6">
    <source>
        <dbReference type="PROSITE" id="PS51231"/>
    </source>
</evidence>
<dbReference type="Gene3D" id="1.10.238.150">
    <property type="entry name" value="Formin, FH3 diaphanous domain"/>
    <property type="match status" value="1"/>
</dbReference>
<dbReference type="SMART" id="SM01140">
    <property type="entry name" value="Drf_GBD"/>
    <property type="match status" value="1"/>
</dbReference>
<dbReference type="Gene3D" id="1.20.58.2220">
    <property type="entry name" value="Formin, FH2 domain"/>
    <property type="match status" value="1"/>
</dbReference>
<feature type="domain" description="FH2" evidence="8">
    <location>
        <begin position="603"/>
        <end position="1003"/>
    </location>
</feature>
<keyword evidence="10" id="KW-1185">Reference proteome</keyword>
<dbReference type="Pfam" id="PF06345">
    <property type="entry name" value="Drf_DAD"/>
    <property type="match status" value="1"/>
</dbReference>
<dbReference type="GO" id="GO:0030041">
    <property type="term" value="P:actin filament polymerization"/>
    <property type="evidence" value="ECO:0007669"/>
    <property type="project" value="TreeGrafter"/>
</dbReference>
<evidence type="ECO:0000313" key="10">
    <source>
        <dbReference type="Proteomes" id="UP001151699"/>
    </source>
</evidence>
<evidence type="ECO:0000256" key="2">
    <source>
        <dbReference type="ARBA" id="ARBA00008214"/>
    </source>
</evidence>
<dbReference type="Pfam" id="PF02181">
    <property type="entry name" value="FH2"/>
    <property type="match status" value="1"/>
</dbReference>
<dbReference type="Gene3D" id="1.10.20.40">
    <property type="entry name" value="Formin, diaphanous GTPase-binding domain"/>
    <property type="match status" value="1"/>
</dbReference>
<dbReference type="InterPro" id="IPR014768">
    <property type="entry name" value="GBD/FH3_dom"/>
</dbReference>
<dbReference type="InterPro" id="IPR016024">
    <property type="entry name" value="ARM-type_fold"/>
</dbReference>
<dbReference type="PANTHER" id="PTHR45691:SF6">
    <property type="entry name" value="PROTEIN DIAPHANOUS"/>
    <property type="match status" value="1"/>
</dbReference>
<dbReference type="PROSITE" id="PS51444">
    <property type="entry name" value="FH2"/>
    <property type="match status" value="1"/>
</dbReference>
<dbReference type="Gene3D" id="6.10.30.30">
    <property type="match status" value="1"/>
</dbReference>
<evidence type="ECO:0000259" key="7">
    <source>
        <dbReference type="PROSITE" id="PS51232"/>
    </source>
</evidence>
<sequence length="1094" mass="123812">MSRHDKTKSSGLLDSLFGRPKSKGKVYASNNGGRPISLESEAMPDMQEITNEIYKLTTAEVDQKFMEILEDMNIPKNKRQPLLLKSIEEKRDMLIMQVKGQTSVEQRSSRFEKPQDYINYFREGDQHNPQKVLQCLESLRVALTSNPISWIKDFGEDGIDVIVILLQKCRKIKNADFDKIELECIRCLKAIVNNTWGLNLVLTPESHAAVISLAKCLDSKKPNTMVEALRLLAGFCLVTDRNGYDKVLRAISISADKSGERFRNIVEGLFVEADKGDTKRDVCCHSLIFINTITNSPSDLNFRFHLRCEIMRMGLHERLDFLTEDVNNSNNDNLKKHFKIFNEIREDDFEELSQRFDSVRLELDDMNDCFEVLKNLVADSPSEPYFLSILQHLLFIRDDNQYRVAYFQLIEECVSQIVLNKSGCDPNFENRNFHIDTEVLLDDLVEKTKANEMLKAEEYEKKLELLEIHKQEALARAANLEEKIKQFEATGVMPKTSKLPQLPAGTVLGGPPPPPPMPGMGAPPPPPMPGMVPLPPPMPGMGAPPPPPMPGMIPPPPTMHGMGPPPPPMPGMGPPPPPMLGMGPRPLFPGALLPAPLPHGLKPKKKWQVDGPTKRANWKAIVPQKMSEKAFWVKCQEERLAADDIFASLATKFSSKPIKKEEKDSTDKPVSTKKNVIDLRVLDGKTAQNLSIILSGSLKHLSHAQIKSTLLKCDTEVLSSNILQQLIQLLPTADQLKKLQEVKKTGAELSMAEDFAATLGEIKRLGPRLHSLHFKLSLPDMIQDVKPDIVAGTAACEEVKTSKKFAKVLELILLFGNYLNAGSKNGEAYGFEIGYLTKLTNTKDYENKQTLLHFIVDTIEQKFPDALTFHEDLSHVSKAARVSLENIQKTMRQMNTSLKNLEADLNNNKIPQTDDDKFAEVMSDFAVQARQQIEVLGKMQTQMENLFKDLGEYFSFDVNKYTMEEFFTDIKTFRDLFIQAYKDNVKMREEEEKNQRMREAREQAQRDMLDRQQRKLALVDMDAAHNQEGVMDSLLEALQTGSAFGNRAERRKPRGHHIKREELRAQLSRSRSRTRLTPGVLVTREMMTNEMLAS</sequence>
<comment type="subcellular location">
    <subcellularLocation>
        <location evidence="1">Cytoplasm</location>
    </subcellularLocation>
</comment>